<dbReference type="Pfam" id="PF07691">
    <property type="entry name" value="PA14"/>
    <property type="match status" value="1"/>
</dbReference>
<sequence>MKILYYIALSALLLGGKQTQGQTGSQASSKKPNIIFILTDDLGYGDIGVFYQNERKNNNDRSEPWAFTPNLDKMATEGAILTQHYAAAPVCAPSRASLLSGRSQGHAEVRDNQFDKALADNHTMANVMKKAGYATAAIGKWGLQGKQIEENKWPAEPAKRGFDYFYGYMRHGDGHEHYPKEGLYRGKKDVWNNGEEISDQLDKSYTGDLWTAVAKDWITKQAQQKDRPFFMYLAYDTPHAVLELPTQAYPEGGGLDGGLQYIGKPGHMINTASGEPDSYIHPDYANATYDDDNDPATAEVPWPDTYKRYATSTRRIDDGVGDLLMLLKDLNIDANTLVVFSSDNGPSRESYLPEEYVNNTPDFFNSFGRFDGIKRDVLEGGIRVPLIARWPGHISKNTVSNTPSIFYDWLPTFTDAAGLPAPVNTDGVSLLPSLTGKNDQEKSLVYVEYFHKGKTPDYPEFLPEHQNKGRKQMQMIRRDEMLGLRYNIQSHHDDFEIYNILKDPQQRNNLAKNGSMQKLQEEMKAKVLRVRRPNSTAPRPYDSIAVPAVNIKTTSKGLVWKAFNGDFPWLPKMELLNSLAQGTTTSLKNMDFANNSYAYYSLEGFIEVPQDGAYTFYLIPKESTFIKLHDAALFDADYDYQSGEEKKTTIMLKKGKHPVSIYLKKEKENSGLQIKWQGPGFSKRPLQKSVFSH</sequence>
<dbReference type="SUPFAM" id="SSF56988">
    <property type="entry name" value="Anthrax protective antigen"/>
    <property type="match status" value="1"/>
</dbReference>
<keyword evidence="3" id="KW-1185">Reference proteome</keyword>
<accession>A0ABW5X692</accession>
<dbReference type="CDD" id="cd16145">
    <property type="entry name" value="ARS_like"/>
    <property type="match status" value="1"/>
</dbReference>
<gene>
    <name evidence="2" type="ORF">ACFSYS_07470</name>
</gene>
<dbReference type="Proteomes" id="UP001597438">
    <property type="component" value="Unassembled WGS sequence"/>
</dbReference>
<dbReference type="InterPro" id="IPR017850">
    <property type="entry name" value="Alkaline_phosphatase_core_sf"/>
</dbReference>
<dbReference type="PROSITE" id="PS51820">
    <property type="entry name" value="PA14"/>
    <property type="match status" value="1"/>
</dbReference>
<dbReference type="Gene3D" id="2.60.120.380">
    <property type="match status" value="1"/>
</dbReference>
<dbReference type="InterPro" id="IPR052701">
    <property type="entry name" value="GAG_Ulvan_Degrading_Sulfatases"/>
</dbReference>
<comment type="caution">
    <text evidence="2">The sequence shown here is derived from an EMBL/GenBank/DDBJ whole genome shotgun (WGS) entry which is preliminary data.</text>
</comment>
<evidence type="ECO:0000313" key="2">
    <source>
        <dbReference type="EMBL" id="MFD2833126.1"/>
    </source>
</evidence>
<protein>
    <submittedName>
        <fullName evidence="2">Sulfatase-like hydrolase/transferase</fullName>
    </submittedName>
</protein>
<proteinExistence type="predicted"/>
<dbReference type="InterPro" id="IPR011658">
    <property type="entry name" value="PA14_dom"/>
</dbReference>
<dbReference type="InterPro" id="IPR037524">
    <property type="entry name" value="PA14/GLEYA"/>
</dbReference>
<name>A0ABW5X692_9FLAO</name>
<feature type="domain" description="PA14" evidence="1">
    <location>
        <begin position="553"/>
        <end position="690"/>
    </location>
</feature>
<evidence type="ECO:0000313" key="3">
    <source>
        <dbReference type="Proteomes" id="UP001597438"/>
    </source>
</evidence>
<dbReference type="SUPFAM" id="SSF53649">
    <property type="entry name" value="Alkaline phosphatase-like"/>
    <property type="match status" value="1"/>
</dbReference>
<dbReference type="InterPro" id="IPR000917">
    <property type="entry name" value="Sulfatase_N"/>
</dbReference>
<dbReference type="Pfam" id="PF00884">
    <property type="entry name" value="Sulfatase"/>
    <property type="match status" value="1"/>
</dbReference>
<reference evidence="3" key="1">
    <citation type="journal article" date="2019" name="Int. J. Syst. Evol. Microbiol.">
        <title>The Global Catalogue of Microorganisms (GCM) 10K type strain sequencing project: providing services to taxonomists for standard genome sequencing and annotation.</title>
        <authorList>
            <consortium name="The Broad Institute Genomics Platform"/>
            <consortium name="The Broad Institute Genome Sequencing Center for Infectious Disease"/>
            <person name="Wu L."/>
            <person name="Ma J."/>
        </authorList>
    </citation>
    <scope>NUCLEOTIDE SEQUENCE [LARGE SCALE GENOMIC DNA]</scope>
    <source>
        <strain evidence="3">KCTC 52925</strain>
    </source>
</reference>
<dbReference type="Gene3D" id="3.40.720.10">
    <property type="entry name" value="Alkaline Phosphatase, subunit A"/>
    <property type="match status" value="1"/>
</dbReference>
<dbReference type="PANTHER" id="PTHR43751">
    <property type="entry name" value="SULFATASE"/>
    <property type="match status" value="1"/>
</dbReference>
<dbReference type="EMBL" id="JBHUOJ010000015">
    <property type="protein sequence ID" value="MFD2833126.1"/>
    <property type="molecule type" value="Genomic_DNA"/>
</dbReference>
<organism evidence="2 3">
    <name type="scientific">Christiangramia antarctica</name>
    <dbReference type="NCBI Taxonomy" id="2058158"/>
    <lineage>
        <taxon>Bacteria</taxon>
        <taxon>Pseudomonadati</taxon>
        <taxon>Bacteroidota</taxon>
        <taxon>Flavobacteriia</taxon>
        <taxon>Flavobacteriales</taxon>
        <taxon>Flavobacteriaceae</taxon>
        <taxon>Christiangramia</taxon>
    </lineage>
</organism>
<dbReference type="RefSeq" id="WP_251740473.1">
    <property type="nucleotide sequence ID" value="NZ_JBHUOJ010000015.1"/>
</dbReference>
<evidence type="ECO:0000259" key="1">
    <source>
        <dbReference type="PROSITE" id="PS51820"/>
    </source>
</evidence>
<dbReference type="PANTHER" id="PTHR43751:SF3">
    <property type="entry name" value="SULFATASE N-TERMINAL DOMAIN-CONTAINING PROTEIN"/>
    <property type="match status" value="1"/>
</dbReference>